<evidence type="ECO:0000313" key="1">
    <source>
        <dbReference type="EMBL" id="UYP19469.1"/>
    </source>
</evidence>
<reference evidence="1" key="1">
    <citation type="submission" date="2022-10" db="EMBL/GenBank/DDBJ databases">
        <title>Rhodococcus ferula Z13 complete genome.</title>
        <authorList>
            <person name="Long X."/>
            <person name="Zang M."/>
        </authorList>
    </citation>
    <scope>NUCLEOTIDE SEQUENCE</scope>
    <source>
        <strain evidence="1">Z13</strain>
    </source>
</reference>
<proteinExistence type="predicted"/>
<protein>
    <submittedName>
        <fullName evidence="1">Uncharacterized protein</fullName>
    </submittedName>
</protein>
<gene>
    <name evidence="1" type="ORF">OED52_02545</name>
</gene>
<dbReference type="EMBL" id="CP107551">
    <property type="protein sequence ID" value="UYP19469.1"/>
    <property type="molecule type" value="Genomic_DNA"/>
</dbReference>
<organism evidence="1 2">
    <name type="scientific">Rhodococcus sacchari</name>
    <dbReference type="NCBI Taxonomy" id="2962047"/>
    <lineage>
        <taxon>Bacteria</taxon>
        <taxon>Bacillati</taxon>
        <taxon>Actinomycetota</taxon>
        <taxon>Actinomycetes</taxon>
        <taxon>Mycobacteriales</taxon>
        <taxon>Nocardiaceae</taxon>
        <taxon>Rhodococcus</taxon>
    </lineage>
</organism>
<accession>A0ACD4DHB2</accession>
<dbReference type="Proteomes" id="UP001156484">
    <property type="component" value="Chromosome"/>
</dbReference>
<sequence>MTTMNIDNGTLRVRFTPFEKIAGLIGNVDVPLTSIRNIEVFEDGLSAVRGIRAPGLGLPGVRNIGSWRGPGRNDLVSVRRGEPALRIELEGHKRTALVLRVADAGRWAEKLRTAAAR</sequence>
<evidence type="ECO:0000313" key="2">
    <source>
        <dbReference type="Proteomes" id="UP001156484"/>
    </source>
</evidence>
<keyword evidence="2" id="KW-1185">Reference proteome</keyword>
<name>A0ACD4DHB2_9NOCA</name>